<dbReference type="PROSITE" id="PS01016">
    <property type="entry name" value="GLYCOPROTEASE"/>
    <property type="match status" value="1"/>
</dbReference>
<evidence type="ECO:0000259" key="8">
    <source>
        <dbReference type="Pfam" id="PF00814"/>
    </source>
</evidence>
<evidence type="ECO:0000256" key="7">
    <source>
        <dbReference type="HAMAP-Rule" id="MF_03179"/>
    </source>
</evidence>
<dbReference type="PANTHER" id="PTHR11735:SF6">
    <property type="entry name" value="TRNA N6-ADENOSINE THREONYLCARBAMOYLTRANSFERASE, MITOCHONDRIAL"/>
    <property type="match status" value="1"/>
</dbReference>
<dbReference type="Pfam" id="PF00814">
    <property type="entry name" value="TsaD"/>
    <property type="match status" value="2"/>
</dbReference>
<dbReference type="InterPro" id="IPR000905">
    <property type="entry name" value="Gcp-like_dom"/>
</dbReference>
<comment type="catalytic activity">
    <reaction evidence="6 7">
        <text>L-threonylcarbamoyladenylate + adenosine(37) in tRNA = N(6)-L-threonylcarbamoyladenosine(37) in tRNA + AMP + H(+)</text>
        <dbReference type="Rhea" id="RHEA:37059"/>
        <dbReference type="Rhea" id="RHEA-COMP:10162"/>
        <dbReference type="Rhea" id="RHEA-COMP:10163"/>
        <dbReference type="ChEBI" id="CHEBI:15378"/>
        <dbReference type="ChEBI" id="CHEBI:73682"/>
        <dbReference type="ChEBI" id="CHEBI:74411"/>
        <dbReference type="ChEBI" id="CHEBI:74418"/>
        <dbReference type="ChEBI" id="CHEBI:456215"/>
        <dbReference type="EC" id="2.3.1.234"/>
    </reaction>
</comment>
<comment type="function">
    <text evidence="7">Required for the formation of a threonylcarbamoyl group on adenosine at position 37 (t(6)A37) in mitochondrial tRNAs that read codons beginning with adenine. Probably involved in the transfer of the threonylcarbamoyl moiety of threonylcarbamoyl-AMP (TC-AMP) to the N6 group of A37. Involved in mitochondrial genome maintenance.</text>
</comment>
<dbReference type="EC" id="2.3.1.234" evidence="1"/>
<sequence>MRIPHTSLNLSSIARPQSMFSIISRRPCMVHGSPPLYNQVQRRKLLTLAIETSCDDTCVAVLRKARRGTAKLLYHKKITSDNREFGGVHPAKAVIGHSQALGPAVLDAVRNGLHGQAPDFVTVTRGPGMNQNLAVGLNTAKGLSAAWDIPMLGVNHMQAHALTPRLITALDRYLPGSSRAYLTESQNGVQNVGHPEGEEGLGLPQDDSLTIMEAQKKGQVEEVPNAPTFPYLSLLVSGGHTMLVISESVATHRILAPNLSGLAIGDMLDKAARVLVPQDILDHSPDTNYAAILESFAFPDKDAGYGYEPPATRADEIAPLPVEAPGEGVIATLTPPLAGTRRLAYDFAGLGTQIRHRVEEVLLKYGVKPPSDATKSDLSPDTTEASKTRILDARRALARATMRLAFEHLASRILFVLAGDENLNPATRAILPDIKTLVVSGGVARNKYLGHILRSTLDARGYGHIDISTPPPPFCTDNAAMIAWCGVEMWEEGWRSGMGVLPLKKWPIDPAEDGGILGADGWVRRVKKEESS</sequence>
<accession>A0A420Y2L9</accession>
<dbReference type="SUPFAM" id="SSF53067">
    <property type="entry name" value="Actin-like ATPase domain"/>
    <property type="match status" value="2"/>
</dbReference>
<feature type="domain" description="Gcp-like" evidence="8">
    <location>
        <begin position="78"/>
        <end position="168"/>
    </location>
</feature>
<evidence type="ECO:0000256" key="4">
    <source>
        <dbReference type="ARBA" id="ARBA00022723"/>
    </source>
</evidence>
<dbReference type="PANTHER" id="PTHR11735">
    <property type="entry name" value="TRNA N6-ADENOSINE THREONYLCARBAMOYLTRANSFERASE"/>
    <property type="match status" value="1"/>
</dbReference>
<dbReference type="OrthoDB" id="10259622at2759"/>
<comment type="subcellular location">
    <subcellularLocation>
        <location evidence="7">Mitochondrion</location>
    </subcellularLocation>
</comment>
<dbReference type="GO" id="GO:0046872">
    <property type="term" value="F:metal ion binding"/>
    <property type="evidence" value="ECO:0007669"/>
    <property type="project" value="UniProtKB-KW"/>
</dbReference>
<protein>
    <recommendedName>
        <fullName evidence="1">N(6)-L-threonylcarbamoyladenine synthase</fullName>
        <ecNumber evidence="1">2.3.1.234</ecNumber>
    </recommendedName>
</protein>
<evidence type="ECO:0000313" key="10">
    <source>
        <dbReference type="Proteomes" id="UP000275385"/>
    </source>
</evidence>
<proteinExistence type="inferred from homology"/>
<keyword evidence="7" id="KW-0496">Mitochondrion</keyword>
<dbReference type="GO" id="GO:0005739">
    <property type="term" value="C:mitochondrion"/>
    <property type="evidence" value="ECO:0007669"/>
    <property type="project" value="UniProtKB-SubCell"/>
</dbReference>
<name>A0A420Y2L9_9PEZI</name>
<evidence type="ECO:0000256" key="6">
    <source>
        <dbReference type="ARBA" id="ARBA00048117"/>
    </source>
</evidence>
<evidence type="ECO:0000256" key="3">
    <source>
        <dbReference type="ARBA" id="ARBA00022694"/>
    </source>
</evidence>
<comment type="cofactor">
    <cofactor evidence="7">
        <name>a divalent metal cation</name>
        <dbReference type="ChEBI" id="CHEBI:60240"/>
    </cofactor>
    <text evidence="7">Binds 1 divalent metal cation per subunit.</text>
</comment>
<evidence type="ECO:0000256" key="1">
    <source>
        <dbReference type="ARBA" id="ARBA00012156"/>
    </source>
</evidence>
<dbReference type="STRING" id="177199.A0A420Y2L9"/>
<feature type="domain" description="Gcp-like" evidence="8">
    <location>
        <begin position="225"/>
        <end position="484"/>
    </location>
</feature>
<evidence type="ECO:0000256" key="5">
    <source>
        <dbReference type="ARBA" id="ARBA00023315"/>
    </source>
</evidence>
<gene>
    <name evidence="9" type="ORF">DL546_003373</name>
</gene>
<reference evidence="9 10" key="1">
    <citation type="submission" date="2018-08" db="EMBL/GenBank/DDBJ databases">
        <title>Draft genome of the lignicolous fungus Coniochaeta pulveracea.</title>
        <authorList>
            <person name="Borstlap C.J."/>
            <person name="De Witt R.N."/>
            <person name="Botha A."/>
            <person name="Volschenk H."/>
        </authorList>
    </citation>
    <scope>NUCLEOTIDE SEQUENCE [LARGE SCALE GENOMIC DNA]</scope>
    <source>
        <strain evidence="9 10">CAB683</strain>
    </source>
</reference>
<comment type="caution">
    <text evidence="9">The sequence shown here is derived from an EMBL/GenBank/DDBJ whole genome shotgun (WGS) entry which is preliminary data.</text>
</comment>
<keyword evidence="5 7" id="KW-0012">Acyltransferase</keyword>
<comment type="subunit">
    <text evidence="7">Homodimer.</text>
</comment>
<keyword evidence="4 7" id="KW-0479">Metal-binding</keyword>
<dbReference type="InterPro" id="IPR043129">
    <property type="entry name" value="ATPase_NBD"/>
</dbReference>
<dbReference type="InterPro" id="IPR017860">
    <property type="entry name" value="Peptidase_M22_CS"/>
</dbReference>
<keyword evidence="10" id="KW-1185">Reference proteome</keyword>
<dbReference type="GO" id="GO:0061711">
    <property type="term" value="F:tRNA N(6)-L-threonylcarbamoyladenine synthase activity"/>
    <property type="evidence" value="ECO:0007669"/>
    <property type="project" value="UniProtKB-EC"/>
</dbReference>
<evidence type="ECO:0000256" key="2">
    <source>
        <dbReference type="ARBA" id="ARBA00022679"/>
    </source>
</evidence>
<keyword evidence="2 7" id="KW-0808">Transferase</keyword>
<dbReference type="InterPro" id="IPR022450">
    <property type="entry name" value="TsaD"/>
</dbReference>
<dbReference type="PRINTS" id="PR00789">
    <property type="entry name" value="OSIALOPTASE"/>
</dbReference>
<dbReference type="GO" id="GO:0072670">
    <property type="term" value="P:mitochondrial tRNA threonylcarbamoyladenosine modification"/>
    <property type="evidence" value="ECO:0007669"/>
    <property type="project" value="TreeGrafter"/>
</dbReference>
<organism evidence="9 10">
    <name type="scientific">Coniochaeta pulveracea</name>
    <dbReference type="NCBI Taxonomy" id="177199"/>
    <lineage>
        <taxon>Eukaryota</taxon>
        <taxon>Fungi</taxon>
        <taxon>Dikarya</taxon>
        <taxon>Ascomycota</taxon>
        <taxon>Pezizomycotina</taxon>
        <taxon>Sordariomycetes</taxon>
        <taxon>Sordariomycetidae</taxon>
        <taxon>Coniochaetales</taxon>
        <taxon>Coniochaetaceae</taxon>
        <taxon>Coniochaeta</taxon>
    </lineage>
</organism>
<dbReference type="EMBL" id="QVQW01000061">
    <property type="protein sequence ID" value="RKU42118.1"/>
    <property type="molecule type" value="Genomic_DNA"/>
</dbReference>
<dbReference type="HAMAP" id="MF_01445">
    <property type="entry name" value="TsaD"/>
    <property type="match status" value="1"/>
</dbReference>
<dbReference type="InterPro" id="IPR017861">
    <property type="entry name" value="KAE1/TsaD"/>
</dbReference>
<dbReference type="AlphaFoldDB" id="A0A420Y2L9"/>
<dbReference type="Gene3D" id="3.30.420.40">
    <property type="match status" value="2"/>
</dbReference>
<evidence type="ECO:0000313" key="9">
    <source>
        <dbReference type="EMBL" id="RKU42118.1"/>
    </source>
</evidence>
<keyword evidence="3 7" id="KW-0819">tRNA processing</keyword>
<dbReference type="Proteomes" id="UP000275385">
    <property type="component" value="Unassembled WGS sequence"/>
</dbReference>
<comment type="similarity">
    <text evidence="7">Belongs to the KAE1 / TsaD family.</text>
</comment>